<dbReference type="EMBL" id="FJUY01000020">
    <property type="protein sequence ID" value="CZT24213.1"/>
    <property type="molecule type" value="Genomic_DNA"/>
</dbReference>
<dbReference type="InterPro" id="IPR049326">
    <property type="entry name" value="Rhodopsin_dom_fungi"/>
</dbReference>
<dbReference type="Pfam" id="PF05730">
    <property type="entry name" value="CFEM"/>
    <property type="match status" value="1"/>
</dbReference>
<keyword evidence="10 15" id="KW-0472">Membrane</keyword>
<evidence type="ECO:0000256" key="9">
    <source>
        <dbReference type="ARBA" id="ARBA00022989"/>
    </source>
</evidence>
<evidence type="ECO:0000256" key="1">
    <source>
        <dbReference type="ARBA" id="ARBA00004141"/>
    </source>
</evidence>
<keyword evidence="20" id="KW-1185">Reference proteome</keyword>
<evidence type="ECO:0000256" key="13">
    <source>
        <dbReference type="ARBA" id="ARBA00038359"/>
    </source>
</evidence>
<feature type="transmembrane region" description="Helical" evidence="15">
    <location>
        <begin position="271"/>
        <end position="292"/>
    </location>
</feature>
<evidence type="ECO:0000256" key="4">
    <source>
        <dbReference type="ARBA" id="ARBA00010031"/>
    </source>
</evidence>
<dbReference type="GeneID" id="35604989"/>
<feature type="transmembrane region" description="Helical" evidence="15">
    <location>
        <begin position="223"/>
        <end position="251"/>
    </location>
</feature>
<dbReference type="RefSeq" id="XP_023630937.1">
    <property type="nucleotide sequence ID" value="XM_023775169.1"/>
</dbReference>
<dbReference type="OrthoDB" id="2496787at2759"/>
<evidence type="ECO:0000256" key="5">
    <source>
        <dbReference type="ARBA" id="ARBA00022525"/>
    </source>
</evidence>
<evidence type="ECO:0000256" key="2">
    <source>
        <dbReference type="ARBA" id="ARBA00004589"/>
    </source>
</evidence>
<keyword evidence="8 16" id="KW-0732">Signal</keyword>
<proteinExistence type="inferred from homology"/>
<feature type="domain" description="CFEM" evidence="17">
    <location>
        <begin position="31"/>
        <end position="95"/>
    </location>
</feature>
<evidence type="ECO:0000256" key="6">
    <source>
        <dbReference type="ARBA" id="ARBA00022622"/>
    </source>
</evidence>
<dbReference type="Proteomes" id="UP000225277">
    <property type="component" value="Unassembled WGS sequence"/>
</dbReference>
<feature type="signal peptide" evidence="16">
    <location>
        <begin position="1"/>
        <end position="17"/>
    </location>
</feature>
<dbReference type="STRING" id="112498.A0A2D3V884"/>
<evidence type="ECO:0000256" key="15">
    <source>
        <dbReference type="SAM" id="Phobius"/>
    </source>
</evidence>
<comment type="similarity">
    <text evidence="4">Belongs to the RBT5 family.</text>
</comment>
<feature type="chain" id="PRO_5013830859" evidence="16">
    <location>
        <begin position="18"/>
        <end position="462"/>
    </location>
</feature>
<feature type="domain" description="Rhodopsin" evidence="18">
    <location>
        <begin position="139"/>
        <end position="369"/>
    </location>
</feature>
<dbReference type="AlphaFoldDB" id="A0A2D3V884"/>
<dbReference type="Pfam" id="PF20684">
    <property type="entry name" value="Fung_rhodopsin"/>
    <property type="match status" value="1"/>
</dbReference>
<evidence type="ECO:0000256" key="10">
    <source>
        <dbReference type="ARBA" id="ARBA00023136"/>
    </source>
</evidence>
<keyword evidence="9 15" id="KW-1133">Transmembrane helix</keyword>
<dbReference type="GO" id="GO:0005576">
    <property type="term" value="C:extracellular region"/>
    <property type="evidence" value="ECO:0007669"/>
    <property type="project" value="UniProtKB-SubCell"/>
</dbReference>
<dbReference type="InterPro" id="IPR052337">
    <property type="entry name" value="SAT4-like"/>
</dbReference>
<keyword evidence="7 15" id="KW-0812">Transmembrane</keyword>
<feature type="region of interest" description="Disordered" evidence="14">
    <location>
        <begin position="429"/>
        <end position="462"/>
    </location>
</feature>
<keyword evidence="5" id="KW-0964">Secreted</keyword>
<feature type="transmembrane region" description="Helical" evidence="15">
    <location>
        <begin position="104"/>
        <end position="125"/>
    </location>
</feature>
<accession>A0A2D3V884</accession>
<reference evidence="19 20" key="1">
    <citation type="submission" date="2016-03" db="EMBL/GenBank/DDBJ databases">
        <authorList>
            <person name="Ploux O."/>
        </authorList>
    </citation>
    <scope>NUCLEOTIDE SEQUENCE [LARGE SCALE GENOMIC DNA]</scope>
    <source>
        <strain evidence="19 20">URUG2</strain>
    </source>
</reference>
<gene>
    <name evidence="19" type="ORF">RCC_09931</name>
</gene>
<keyword evidence="6" id="KW-0325">Glycoprotein</keyword>
<evidence type="ECO:0000256" key="3">
    <source>
        <dbReference type="ARBA" id="ARBA00004613"/>
    </source>
</evidence>
<feature type="transmembrane region" description="Helical" evidence="15">
    <location>
        <begin position="188"/>
        <end position="211"/>
    </location>
</feature>
<keyword evidence="11" id="KW-1015">Disulfide bond</keyword>
<dbReference type="GO" id="GO:0098552">
    <property type="term" value="C:side of membrane"/>
    <property type="evidence" value="ECO:0007669"/>
    <property type="project" value="UniProtKB-KW"/>
</dbReference>
<evidence type="ECO:0000256" key="12">
    <source>
        <dbReference type="ARBA" id="ARBA00023288"/>
    </source>
</evidence>
<evidence type="ECO:0000313" key="20">
    <source>
        <dbReference type="Proteomes" id="UP000225277"/>
    </source>
</evidence>
<evidence type="ECO:0000256" key="16">
    <source>
        <dbReference type="SAM" id="SignalP"/>
    </source>
</evidence>
<name>A0A2D3V884_9PEZI</name>
<organism evidence="19 20">
    <name type="scientific">Ramularia collo-cygni</name>
    <dbReference type="NCBI Taxonomy" id="112498"/>
    <lineage>
        <taxon>Eukaryota</taxon>
        <taxon>Fungi</taxon>
        <taxon>Dikarya</taxon>
        <taxon>Ascomycota</taxon>
        <taxon>Pezizomycotina</taxon>
        <taxon>Dothideomycetes</taxon>
        <taxon>Dothideomycetidae</taxon>
        <taxon>Mycosphaerellales</taxon>
        <taxon>Mycosphaerellaceae</taxon>
        <taxon>Ramularia</taxon>
    </lineage>
</organism>
<feature type="transmembrane region" description="Helical" evidence="15">
    <location>
        <begin position="146"/>
        <end position="168"/>
    </location>
</feature>
<protein>
    <submittedName>
        <fullName evidence="19">Uncharacterized protein</fullName>
    </submittedName>
</protein>
<dbReference type="PANTHER" id="PTHR33048:SF160">
    <property type="entry name" value="SAT4 FAMILY MEMBRANE PROTEIN"/>
    <property type="match status" value="1"/>
</dbReference>
<comment type="similarity">
    <text evidence="13">Belongs to the SAT4 family.</text>
</comment>
<feature type="transmembrane region" description="Helical" evidence="15">
    <location>
        <begin position="304"/>
        <end position="324"/>
    </location>
</feature>
<evidence type="ECO:0000256" key="14">
    <source>
        <dbReference type="SAM" id="MobiDB-lite"/>
    </source>
</evidence>
<dbReference type="InterPro" id="IPR008427">
    <property type="entry name" value="Extracellular_membr_CFEM_dom"/>
</dbReference>
<evidence type="ECO:0000313" key="19">
    <source>
        <dbReference type="EMBL" id="CZT24213.1"/>
    </source>
</evidence>
<dbReference type="PANTHER" id="PTHR33048">
    <property type="entry name" value="PTH11-LIKE INTEGRAL MEMBRANE PROTEIN (AFU_ORTHOLOGUE AFUA_5G11245)"/>
    <property type="match status" value="1"/>
</dbReference>
<keyword evidence="12" id="KW-0449">Lipoprotein</keyword>
<sequence length="462" mass="50515">MRLSWILVAFSAALAAGQNATEELERAIQLVASMPECARTCLLEGVANSGRTGPINITASCSNATATAGTEACAKAACTIREQLTTKNITETLCNRPVREGAHYSLASVIGLAFAIVSFLMRLASKVSFSCIPGSRFDADFWWDDLAIGIAMLLLFPISGLSNALNALGIGRDVWTVPFQNLTRILELYFIAEILYLVTLPAIKIGILCTYLRIFQQPRFRKLVYATIALNGAYAITFIFITIFQCAPVNYAWHKWDGTRPGSCNSINAQSWASAIINIILDIVVVALPMPMLWGMNLNLRKKLLVMLMFGVGSFVTIVSILRLQTLIKFADSTNLTYDYKQAGYWTSIEINTAMCCACMPGIRNLIRRFLPKLMGNTTGFGGTTGGTNLSGPTAVMSSNHKGVEVSVRQRDSEDRTFIPLENVSTKDLIEPANGPVSPISPRERASRNFSRPKSHQWGGEG</sequence>
<keyword evidence="6" id="KW-0336">GPI-anchor</keyword>
<evidence type="ECO:0000259" key="18">
    <source>
        <dbReference type="Pfam" id="PF20684"/>
    </source>
</evidence>
<evidence type="ECO:0000256" key="11">
    <source>
        <dbReference type="ARBA" id="ARBA00023157"/>
    </source>
</evidence>
<comment type="subcellular location">
    <subcellularLocation>
        <location evidence="2">Membrane</location>
        <topology evidence="2">Lipid-anchor</topology>
        <topology evidence="2">GPI-anchor</topology>
    </subcellularLocation>
    <subcellularLocation>
        <location evidence="1">Membrane</location>
        <topology evidence="1">Multi-pass membrane protein</topology>
    </subcellularLocation>
    <subcellularLocation>
        <location evidence="3">Secreted</location>
    </subcellularLocation>
</comment>
<evidence type="ECO:0000256" key="8">
    <source>
        <dbReference type="ARBA" id="ARBA00022729"/>
    </source>
</evidence>
<evidence type="ECO:0000259" key="17">
    <source>
        <dbReference type="Pfam" id="PF05730"/>
    </source>
</evidence>
<evidence type="ECO:0000256" key="7">
    <source>
        <dbReference type="ARBA" id="ARBA00022692"/>
    </source>
</evidence>